<keyword evidence="8" id="KW-0464">Manganese</keyword>
<feature type="site" description="Interaction with DNA substrate" evidence="9">
    <location>
        <position position="242"/>
    </location>
</feature>
<evidence type="ECO:0000256" key="7">
    <source>
        <dbReference type="PIRSR" id="PIRSR604808-1"/>
    </source>
</evidence>
<organism evidence="11">
    <name type="scientific">Rhipicephalus pulchellus</name>
    <name type="common">Yellow backed tick</name>
    <name type="synonym">Dermacentor pulchellus</name>
    <dbReference type="NCBI Taxonomy" id="72859"/>
    <lineage>
        <taxon>Eukaryota</taxon>
        <taxon>Metazoa</taxon>
        <taxon>Ecdysozoa</taxon>
        <taxon>Arthropoda</taxon>
        <taxon>Chelicerata</taxon>
        <taxon>Arachnida</taxon>
        <taxon>Acari</taxon>
        <taxon>Parasitiformes</taxon>
        <taxon>Ixodida</taxon>
        <taxon>Ixodoidea</taxon>
        <taxon>Ixodidae</taxon>
        <taxon>Rhipicephalinae</taxon>
        <taxon>Rhipicephalus</taxon>
        <taxon>Rhipicephalus</taxon>
    </lineage>
</organism>
<dbReference type="AlphaFoldDB" id="L7LZ86"/>
<keyword evidence="4 8" id="KW-0479">Metal-binding</keyword>
<feature type="binding site" evidence="8">
    <location>
        <position position="23"/>
    </location>
    <ligand>
        <name>Mg(2+)</name>
        <dbReference type="ChEBI" id="CHEBI:18420"/>
        <label>1</label>
    </ligand>
</feature>
<feature type="binding site" evidence="8">
    <location>
        <position position="241"/>
    </location>
    <ligand>
        <name>Mg(2+)</name>
        <dbReference type="ChEBI" id="CHEBI:18420"/>
        <label>1</label>
    </ligand>
</feature>
<sequence length="410" mass="47199">MLLVSFSFVKMAPAFPLKVATINVRGLAEKRKQSQLYRLVTERYIDVLAVQETKVDDDEATSSMVQRFASRFYVVVSHAVGTTAGCILFVKKLPGLQVNAHFSCAAGRCAVLDFTLNNTEWRVVCVYAPNKVEERALFFHSLEQRLSEARQLMLLGDFNCVLSAHDKTSSRGFRDQSTDVLTRIVEQWELEDVAECVKCDSAVKYTRYEGPSYARLDRIYVSVDILLQCTSYNVVPVSFSDHCLVQCSIGITKRSHSFSWETWKLNNRLLQDEQFNLTVKAEIAKLDPGKNLYIWQQWELCKETLKLKAIERATCIRQDEKRKEKELKAILEKLLKHEYRAPGKWIDDIRKVKQKIEQLDVERYRGAIVRARAEDTAAGEMPSKRALCLEKARAENEPYTRNRMGRFCIN</sequence>
<name>L7LZ86_RHIPC</name>
<evidence type="ECO:0000256" key="9">
    <source>
        <dbReference type="PIRSR" id="PIRSR604808-3"/>
    </source>
</evidence>
<dbReference type="InterPro" id="IPR036691">
    <property type="entry name" value="Endo/exonu/phosph_ase_sf"/>
</dbReference>
<comment type="similarity">
    <text evidence="2">Belongs to the DNA repair enzymes AP/ExoA family.</text>
</comment>
<feature type="binding site" evidence="8">
    <location>
        <position position="52"/>
    </location>
    <ligand>
        <name>Mg(2+)</name>
        <dbReference type="ChEBI" id="CHEBI:18420"/>
        <label>1</label>
    </ligand>
</feature>
<feature type="active site" description="Proton donor/acceptor" evidence="7">
    <location>
        <position position="157"/>
    </location>
</feature>
<keyword evidence="6 8" id="KW-0460">Magnesium</keyword>
<feature type="binding site" evidence="8">
    <location>
        <position position="157"/>
    </location>
    <ligand>
        <name>Mg(2+)</name>
        <dbReference type="ChEBI" id="CHEBI:18420"/>
        <label>1</label>
    </ligand>
</feature>
<evidence type="ECO:0000259" key="10">
    <source>
        <dbReference type="Pfam" id="PF03372"/>
    </source>
</evidence>
<feature type="domain" description="Endonuclease/exonuclease/phosphatase" evidence="10">
    <location>
        <begin position="20"/>
        <end position="242"/>
    </location>
</feature>
<dbReference type="GO" id="GO:0006284">
    <property type="term" value="P:base-excision repair"/>
    <property type="evidence" value="ECO:0007669"/>
    <property type="project" value="TreeGrafter"/>
</dbReference>
<dbReference type="GO" id="GO:0046872">
    <property type="term" value="F:metal ion binding"/>
    <property type="evidence" value="ECO:0007669"/>
    <property type="project" value="UniProtKB-KW"/>
</dbReference>
<dbReference type="EC" id="3.1.11.2" evidence="3"/>
<dbReference type="Gene3D" id="3.60.10.10">
    <property type="entry name" value="Endonuclease/exonuclease/phosphatase"/>
    <property type="match status" value="1"/>
</dbReference>
<dbReference type="Pfam" id="PF03372">
    <property type="entry name" value="Exo_endo_phos"/>
    <property type="match status" value="1"/>
</dbReference>
<dbReference type="PANTHER" id="PTHR22748">
    <property type="entry name" value="AP ENDONUCLEASE"/>
    <property type="match status" value="1"/>
</dbReference>
<evidence type="ECO:0000256" key="3">
    <source>
        <dbReference type="ARBA" id="ARBA00012115"/>
    </source>
</evidence>
<proteinExistence type="evidence at transcript level"/>
<protein>
    <recommendedName>
        <fullName evidence="3">exodeoxyribonuclease III</fullName>
        <ecNumber evidence="3">3.1.11.2</ecNumber>
    </recommendedName>
</protein>
<dbReference type="CDD" id="cd09076">
    <property type="entry name" value="L1-EN"/>
    <property type="match status" value="1"/>
</dbReference>
<evidence type="ECO:0000313" key="11">
    <source>
        <dbReference type="EMBL" id="JAA56198.1"/>
    </source>
</evidence>
<dbReference type="PANTHER" id="PTHR22748:SF4">
    <property type="entry name" value="DNA-(APURINIC OR APYRIMIDINIC SITE) ENDONUCLEASE 2"/>
    <property type="match status" value="1"/>
</dbReference>
<evidence type="ECO:0000256" key="4">
    <source>
        <dbReference type="ARBA" id="ARBA00022723"/>
    </source>
</evidence>
<feature type="site" description="Important for catalytic activity" evidence="9">
    <location>
        <position position="217"/>
    </location>
</feature>
<dbReference type="GO" id="GO:0003906">
    <property type="term" value="F:DNA-(apurinic or apyrimidinic site) endonuclease activity"/>
    <property type="evidence" value="ECO:0007669"/>
    <property type="project" value="TreeGrafter"/>
</dbReference>
<accession>L7LZ86</accession>
<feature type="active site" description="Proton acceptor" evidence="7">
    <location>
        <position position="242"/>
    </location>
</feature>
<dbReference type="GO" id="GO:0008311">
    <property type="term" value="F:double-stranded DNA 3'-5' DNA exonuclease activity"/>
    <property type="evidence" value="ECO:0007669"/>
    <property type="project" value="UniProtKB-EC"/>
</dbReference>
<dbReference type="GO" id="GO:0005634">
    <property type="term" value="C:nucleus"/>
    <property type="evidence" value="ECO:0007669"/>
    <property type="project" value="TreeGrafter"/>
</dbReference>
<keyword evidence="5" id="KW-0378">Hydrolase</keyword>
<feature type="binding site" evidence="8">
    <location>
        <position position="159"/>
    </location>
    <ligand>
        <name>Mg(2+)</name>
        <dbReference type="ChEBI" id="CHEBI:18420"/>
        <label>1</label>
    </ligand>
</feature>
<comment type="catalytic activity">
    <reaction evidence="1">
        <text>Exonucleolytic cleavage in the 3'- to 5'-direction to yield nucleoside 5'-phosphates.</text>
        <dbReference type="EC" id="3.1.11.2"/>
    </reaction>
</comment>
<dbReference type="InterPro" id="IPR005135">
    <property type="entry name" value="Endo/exonuclease/phosphatase"/>
</dbReference>
<evidence type="ECO:0000256" key="1">
    <source>
        <dbReference type="ARBA" id="ARBA00000493"/>
    </source>
</evidence>
<evidence type="ECO:0000256" key="5">
    <source>
        <dbReference type="ARBA" id="ARBA00022801"/>
    </source>
</evidence>
<reference evidence="11" key="2">
    <citation type="journal article" date="2015" name="J. Proteomics">
        <title>Sexual differences in the sialomes of the zebra tick, Rhipicephalus pulchellus.</title>
        <authorList>
            <person name="Tan A.W."/>
            <person name="Francischetti I.M."/>
            <person name="Slovak M."/>
            <person name="Kini R.M."/>
            <person name="Ribeiro J.M."/>
        </authorList>
    </citation>
    <scope>NUCLEOTIDE SEQUENCE</scope>
    <source>
        <tissue evidence="11">Salivary gland</tissue>
    </source>
</reference>
<dbReference type="EMBL" id="GACK01008836">
    <property type="protein sequence ID" value="JAA56198.1"/>
    <property type="molecule type" value="mRNA"/>
</dbReference>
<comment type="cofactor">
    <cofactor evidence="8">
        <name>Mg(2+)</name>
        <dbReference type="ChEBI" id="CHEBI:18420"/>
    </cofactor>
    <cofactor evidence="8">
        <name>Mn(2+)</name>
        <dbReference type="ChEBI" id="CHEBI:29035"/>
    </cofactor>
    <text evidence="8">Probably binds two magnesium or manganese ions per subunit.</text>
</comment>
<dbReference type="SUPFAM" id="SSF56219">
    <property type="entry name" value="DNase I-like"/>
    <property type="match status" value="1"/>
</dbReference>
<reference evidence="11" key="1">
    <citation type="submission" date="2012-11" db="EMBL/GenBank/DDBJ databases">
        <authorList>
            <person name="Lucero-Rivera Y.E."/>
            <person name="Tovar-Ramirez D."/>
        </authorList>
    </citation>
    <scope>NUCLEOTIDE SEQUENCE</scope>
    <source>
        <tissue evidence="11">Salivary gland</tissue>
    </source>
</reference>
<feature type="site" description="Transition state stabilizer" evidence="9">
    <location>
        <position position="159"/>
    </location>
</feature>
<feature type="binding site" evidence="8">
    <location>
        <position position="242"/>
    </location>
    <ligand>
        <name>Mg(2+)</name>
        <dbReference type="ChEBI" id="CHEBI:18420"/>
        <label>1</label>
    </ligand>
</feature>
<feature type="active site" evidence="7">
    <location>
        <position position="127"/>
    </location>
</feature>
<evidence type="ECO:0000256" key="6">
    <source>
        <dbReference type="ARBA" id="ARBA00022842"/>
    </source>
</evidence>
<evidence type="ECO:0000256" key="8">
    <source>
        <dbReference type="PIRSR" id="PIRSR604808-2"/>
    </source>
</evidence>
<dbReference type="InterPro" id="IPR004808">
    <property type="entry name" value="AP_endonuc_1"/>
</dbReference>
<dbReference type="GO" id="GO:0008081">
    <property type="term" value="F:phosphoric diester hydrolase activity"/>
    <property type="evidence" value="ECO:0007669"/>
    <property type="project" value="TreeGrafter"/>
</dbReference>
<evidence type="ECO:0000256" key="2">
    <source>
        <dbReference type="ARBA" id="ARBA00007092"/>
    </source>
</evidence>